<dbReference type="Proteomes" id="UP000315783">
    <property type="component" value="Unassembled WGS sequence"/>
</dbReference>
<evidence type="ECO:0000256" key="3">
    <source>
        <dbReference type="ARBA" id="ARBA00012513"/>
    </source>
</evidence>
<dbReference type="GO" id="GO:0005634">
    <property type="term" value="C:nucleus"/>
    <property type="evidence" value="ECO:0007669"/>
    <property type="project" value="TreeGrafter"/>
</dbReference>
<dbReference type="Pfam" id="PF00023">
    <property type="entry name" value="Ank"/>
    <property type="match status" value="1"/>
</dbReference>
<evidence type="ECO:0000259" key="17">
    <source>
        <dbReference type="PROSITE" id="PS50011"/>
    </source>
</evidence>
<feature type="compositionally biased region" description="Polar residues" evidence="16">
    <location>
        <begin position="754"/>
        <end position="765"/>
    </location>
</feature>
<keyword evidence="7" id="KW-0808">Transferase</keyword>
<keyword evidence="8" id="KW-0547">Nucleotide-binding</keyword>
<name>A0A545URS2_9HYPO</name>
<evidence type="ECO:0000256" key="13">
    <source>
        <dbReference type="ARBA" id="ARBA00047899"/>
    </source>
</evidence>
<dbReference type="InterPro" id="IPR002110">
    <property type="entry name" value="Ankyrin_rpt"/>
</dbReference>
<dbReference type="Gene3D" id="3.30.200.20">
    <property type="entry name" value="Phosphorylase Kinase, domain 1"/>
    <property type="match status" value="1"/>
</dbReference>
<comment type="caution">
    <text evidence="18">The sequence shown here is derived from an EMBL/GenBank/DDBJ whole genome shotgun (WGS) entry which is preliminary data.</text>
</comment>
<dbReference type="SMART" id="SM00248">
    <property type="entry name" value="ANK"/>
    <property type="match status" value="4"/>
</dbReference>
<dbReference type="PROSITE" id="PS50297">
    <property type="entry name" value="ANK_REP_REGION"/>
    <property type="match status" value="1"/>
</dbReference>
<dbReference type="AlphaFoldDB" id="A0A545URS2"/>
<dbReference type="STRING" id="43265.A0A545URS2"/>
<evidence type="ECO:0000313" key="18">
    <source>
        <dbReference type="EMBL" id="TQV92161.1"/>
    </source>
</evidence>
<dbReference type="PROSITE" id="PS00109">
    <property type="entry name" value="PROTEIN_KINASE_TYR"/>
    <property type="match status" value="1"/>
</dbReference>
<accession>A0A545URS2</accession>
<keyword evidence="15" id="KW-0040">ANK repeat</keyword>
<sequence length="1249" mass="140506">MASFLSTFARKLLEPLAPQVTPTEKDINKLLGSLCVFPAEFSAKDHRISEHKIQQIRIHLQSLDRLAGRSGRAVWCYRPRIYAILRTLGKVSLMDEFIREDLNDFFLPWNERTLPRSFFSGENEADLRTAFLKVQEFYLTDSSVKDVEAGKSHQNLSLDGDKFFIPCRHLGQGGFGGVDEVFSSLSQKRYARKRVSRGRHNEHDNRSLKMQEALVKELEVLKVLSRQQCHRHLVKIIGSYTDRHYIAYLMEPVAENNLEQLLESNRMTDQLRSSLCHFYGCLAGAIRHLHRNQLRHRDLTARNILIYRNEVYVSDFGSAYNWAEHSRAETRHLNPPVTQEYMAPEIDRRETRGEPSDMWSLGVIYLKMTTRLLGRSLADLKAHVEQHARRNKHSRYFYANIPAVREWLQKLSHNDTHPDNEPISWTYDLMSPQPDDRPRAFELMRDILESPSFNRFCCFKCYPDFQAETFMYDGPSHTEGTVAGAAETMDTVERLFSPVIDQDTHEIDEWLQSVLDQVDRPKIVSEHREPPVLYDPSGEASREMEPVKAEYPVPEAAAEDLYEPNLLCSWPIFQYQAPSVSFNSTQELDTAEIPTPATKTSIDWNDQELVSPPATPVLNQEAIRYRNLCDSQLGFEEYDDESSRLYDEFSDRSDESGSAFYTARQDPSKPLEDLLNTTKWAFEEESDKSETVFGQDAEQEAAILKLTTSQGPPEPKTLIRESKYVAVSDSPRASKVLEGSQEESEVDKKKQDNTSRINFGENNVSEKQRKNKSKGIKSVPTESVFKEPEVSSTKRISSQDLSNGMLKSETSVKRSNPKKKLAFQINVEENNIQEGQTVLESADDAAADAYPPPAGAPQRPQKLSRANIRVLGEMDRQVKPRSFKKREPPVRPDVERLMQDFRKKASASDRATTVMSEGTKTLNRQLALKTLPPSYMEGLLAGACKEGKSAQVRHLLTMIPAKRGREAWRRFDALMQAIKGASQRHNKCVRNLIEAEAVNVNQCSRATGKGPLHAALGLPGFKGYGALVLLLLEGRANPNLPDRNGDYPITILFSGAESAPLEPHRLEALALLLRADALPDTRLPGSKSTPLHLAVRRQDKLAVSMLLHRGADVDAQNSAGMTALLLWANQLRAGAAPPIVVLDLLLAHGARHAGGLARPDGPQRRRARQDVVAEHAEIMALLGEAGGYDWPARPGECAVQTAIREDNAGLLKQLLSRQLDPAASFPEGSIRAYAMKHGSLEVRGLLGAS</sequence>
<evidence type="ECO:0000256" key="7">
    <source>
        <dbReference type="ARBA" id="ARBA00022679"/>
    </source>
</evidence>
<evidence type="ECO:0000256" key="8">
    <source>
        <dbReference type="ARBA" id="ARBA00022741"/>
    </source>
</evidence>
<evidence type="ECO:0000256" key="14">
    <source>
        <dbReference type="ARBA" id="ARBA00048679"/>
    </source>
</evidence>
<comment type="catalytic activity">
    <reaction evidence="14">
        <text>L-seryl-[protein] + ATP = O-phospho-L-seryl-[protein] + ADP + H(+)</text>
        <dbReference type="Rhea" id="RHEA:17989"/>
        <dbReference type="Rhea" id="RHEA-COMP:9863"/>
        <dbReference type="Rhea" id="RHEA-COMP:11604"/>
        <dbReference type="ChEBI" id="CHEBI:15378"/>
        <dbReference type="ChEBI" id="CHEBI:29999"/>
        <dbReference type="ChEBI" id="CHEBI:30616"/>
        <dbReference type="ChEBI" id="CHEBI:83421"/>
        <dbReference type="ChEBI" id="CHEBI:456216"/>
        <dbReference type="EC" id="2.7.11.1"/>
    </reaction>
</comment>
<feature type="region of interest" description="Disordered" evidence="16">
    <location>
        <begin position="729"/>
        <end position="815"/>
    </location>
</feature>
<dbReference type="CDD" id="cd00180">
    <property type="entry name" value="PKc"/>
    <property type="match status" value="1"/>
</dbReference>
<dbReference type="InterPro" id="IPR000719">
    <property type="entry name" value="Prot_kinase_dom"/>
</dbReference>
<feature type="compositionally biased region" description="Polar residues" evidence="16">
    <location>
        <begin position="790"/>
        <end position="802"/>
    </location>
</feature>
<dbReference type="GO" id="GO:0004674">
    <property type="term" value="F:protein serine/threonine kinase activity"/>
    <property type="evidence" value="ECO:0007669"/>
    <property type="project" value="UniProtKB-KW"/>
</dbReference>
<dbReference type="InterPro" id="IPR036770">
    <property type="entry name" value="Ankyrin_rpt-contain_sf"/>
</dbReference>
<comment type="subunit">
    <text evidence="2">Component of the EKC/KEOPS complex composed of at least BUD32, CGI121, GON7, KAE1 and PCC1; the whole complex dimerizes.</text>
</comment>
<evidence type="ECO:0000256" key="1">
    <source>
        <dbReference type="ARBA" id="ARBA00003747"/>
    </source>
</evidence>
<keyword evidence="6" id="KW-0723">Serine/threonine-protein kinase</keyword>
<keyword evidence="10" id="KW-0067">ATP-binding</keyword>
<evidence type="ECO:0000256" key="15">
    <source>
        <dbReference type="PROSITE-ProRule" id="PRU00023"/>
    </source>
</evidence>
<dbReference type="InterPro" id="IPR008266">
    <property type="entry name" value="Tyr_kinase_AS"/>
</dbReference>
<evidence type="ECO:0000256" key="10">
    <source>
        <dbReference type="ARBA" id="ARBA00022840"/>
    </source>
</evidence>
<protein>
    <recommendedName>
        <fullName evidence="5">EKC/KEOPS complex subunit BUD32</fullName>
        <ecNumber evidence="3">2.7.11.1</ecNumber>
    </recommendedName>
    <alternativeName>
        <fullName evidence="11 12">Atypical Serine/threonine protein kinase BUD32</fullName>
    </alternativeName>
    <alternativeName>
        <fullName evidence="4">EKC/KEOPS complex subunit bud32</fullName>
    </alternativeName>
</protein>
<evidence type="ECO:0000256" key="5">
    <source>
        <dbReference type="ARBA" id="ARBA00019973"/>
    </source>
</evidence>
<evidence type="ECO:0000256" key="16">
    <source>
        <dbReference type="SAM" id="MobiDB-lite"/>
    </source>
</evidence>
<dbReference type="Gene3D" id="1.10.510.10">
    <property type="entry name" value="Transferase(Phosphotransferase) domain 1"/>
    <property type="match status" value="1"/>
</dbReference>
<evidence type="ECO:0000256" key="2">
    <source>
        <dbReference type="ARBA" id="ARBA00011534"/>
    </source>
</evidence>
<dbReference type="EMBL" id="SPUK01000016">
    <property type="protein sequence ID" value="TQV92161.1"/>
    <property type="molecule type" value="Genomic_DNA"/>
</dbReference>
<dbReference type="PANTHER" id="PTHR24345:SF0">
    <property type="entry name" value="CELL CYCLE SERINE_THREONINE-PROTEIN KINASE CDC5_MSD2"/>
    <property type="match status" value="1"/>
</dbReference>
<proteinExistence type="predicted"/>
<dbReference type="GO" id="GO:0005524">
    <property type="term" value="F:ATP binding"/>
    <property type="evidence" value="ECO:0007669"/>
    <property type="project" value="UniProtKB-KW"/>
</dbReference>
<evidence type="ECO:0000256" key="9">
    <source>
        <dbReference type="ARBA" id="ARBA00022777"/>
    </source>
</evidence>
<dbReference type="SUPFAM" id="SSF56112">
    <property type="entry name" value="Protein kinase-like (PK-like)"/>
    <property type="match status" value="1"/>
</dbReference>
<feature type="domain" description="Protein kinase" evidence="17">
    <location>
        <begin position="164"/>
        <end position="453"/>
    </location>
</feature>
<dbReference type="PROSITE" id="PS50011">
    <property type="entry name" value="PROTEIN_KINASE_DOM"/>
    <property type="match status" value="1"/>
</dbReference>
<comment type="catalytic activity">
    <reaction evidence="13">
        <text>L-threonyl-[protein] + ATP = O-phospho-L-threonyl-[protein] + ADP + H(+)</text>
        <dbReference type="Rhea" id="RHEA:46608"/>
        <dbReference type="Rhea" id="RHEA-COMP:11060"/>
        <dbReference type="Rhea" id="RHEA-COMP:11605"/>
        <dbReference type="ChEBI" id="CHEBI:15378"/>
        <dbReference type="ChEBI" id="CHEBI:30013"/>
        <dbReference type="ChEBI" id="CHEBI:30616"/>
        <dbReference type="ChEBI" id="CHEBI:61977"/>
        <dbReference type="ChEBI" id="CHEBI:456216"/>
        <dbReference type="EC" id="2.7.11.1"/>
    </reaction>
</comment>
<reference evidence="18 19" key="1">
    <citation type="journal article" date="2019" name="Appl. Microbiol. Biotechnol.">
        <title>Genome sequence of Isaria javanica and comparative genome analysis insights into family S53 peptidase evolution in fungal entomopathogens.</title>
        <authorList>
            <person name="Lin R."/>
            <person name="Zhang X."/>
            <person name="Xin B."/>
            <person name="Zou M."/>
            <person name="Gao Y."/>
            <person name="Qin F."/>
            <person name="Hu Q."/>
            <person name="Xie B."/>
            <person name="Cheng X."/>
        </authorList>
    </citation>
    <scope>NUCLEOTIDE SEQUENCE [LARGE SCALE GENOMIC DNA]</scope>
    <source>
        <strain evidence="18 19">IJ1G</strain>
    </source>
</reference>
<organism evidence="18 19">
    <name type="scientific">Cordyceps javanica</name>
    <dbReference type="NCBI Taxonomy" id="43265"/>
    <lineage>
        <taxon>Eukaryota</taxon>
        <taxon>Fungi</taxon>
        <taxon>Dikarya</taxon>
        <taxon>Ascomycota</taxon>
        <taxon>Pezizomycotina</taxon>
        <taxon>Sordariomycetes</taxon>
        <taxon>Hypocreomycetidae</taxon>
        <taxon>Hypocreales</taxon>
        <taxon>Cordycipitaceae</taxon>
        <taxon>Cordyceps</taxon>
    </lineage>
</organism>
<dbReference type="PANTHER" id="PTHR24345">
    <property type="entry name" value="SERINE/THREONINE-PROTEIN KINASE PLK"/>
    <property type="match status" value="1"/>
</dbReference>
<feature type="repeat" description="ANK" evidence="15">
    <location>
        <begin position="1086"/>
        <end position="1118"/>
    </location>
</feature>
<dbReference type="Pfam" id="PF00069">
    <property type="entry name" value="Pkinase"/>
    <property type="match status" value="1"/>
</dbReference>
<evidence type="ECO:0000313" key="19">
    <source>
        <dbReference type="Proteomes" id="UP000315783"/>
    </source>
</evidence>
<keyword evidence="9" id="KW-0418">Kinase</keyword>
<dbReference type="EC" id="2.7.11.1" evidence="3"/>
<dbReference type="SUPFAM" id="SSF48403">
    <property type="entry name" value="Ankyrin repeat"/>
    <property type="match status" value="1"/>
</dbReference>
<gene>
    <name evidence="18" type="ORF">IF1G_09233</name>
</gene>
<comment type="function">
    <text evidence="1">Component of the EKC/KEOPS complex that is required for the formation of a threonylcarbamoyl group on adenosine at position 37 (t(6)A37) in tRNAs that read codons beginning with adenine. The complex is probably involved in the transfer of the threonylcarbamoyl moiety of threonylcarbamoyl-AMP (TC-AMP) to the N6 group of A37. BUD32 has ATPase activity in the context of the EKC/KEOPS complex and likely plays a supporting role to the catalytic subunit KAE1. The EKC/KEOPS complex also promotes both telomere uncapping and telomere elongation. The complex is required for efficient recruitment of transcriptional coactivators.</text>
</comment>
<dbReference type="Gene3D" id="1.25.40.20">
    <property type="entry name" value="Ankyrin repeat-containing domain"/>
    <property type="match status" value="2"/>
</dbReference>
<evidence type="ECO:0000256" key="12">
    <source>
        <dbReference type="ARBA" id="ARBA00033194"/>
    </source>
</evidence>
<dbReference type="InterPro" id="IPR011009">
    <property type="entry name" value="Kinase-like_dom_sf"/>
</dbReference>
<evidence type="ECO:0000256" key="4">
    <source>
        <dbReference type="ARBA" id="ARBA00013948"/>
    </source>
</evidence>
<evidence type="ECO:0000256" key="11">
    <source>
        <dbReference type="ARBA" id="ARBA00030980"/>
    </source>
</evidence>
<dbReference type="PROSITE" id="PS50088">
    <property type="entry name" value="ANK_REPEAT"/>
    <property type="match status" value="1"/>
</dbReference>
<keyword evidence="19" id="KW-1185">Reference proteome</keyword>
<evidence type="ECO:0000256" key="6">
    <source>
        <dbReference type="ARBA" id="ARBA00022527"/>
    </source>
</evidence>